<dbReference type="AlphaFoldDB" id="A0A4U1C6X9"/>
<keyword evidence="5 8" id="KW-0812">Transmembrane</keyword>
<feature type="transmembrane region" description="Helical" evidence="8">
    <location>
        <begin position="141"/>
        <end position="164"/>
    </location>
</feature>
<dbReference type="GO" id="GO:0005886">
    <property type="term" value="C:plasma membrane"/>
    <property type="evidence" value="ECO:0007669"/>
    <property type="project" value="UniProtKB-SubCell"/>
</dbReference>
<keyword evidence="10" id="KW-1185">Reference proteome</keyword>
<dbReference type="PANTHER" id="PTHR21716:SF53">
    <property type="entry name" value="PERMEASE PERM-RELATED"/>
    <property type="match status" value="1"/>
</dbReference>
<dbReference type="RefSeq" id="WP_136825951.1">
    <property type="nucleotide sequence ID" value="NZ_SWBP01000002.1"/>
</dbReference>
<feature type="transmembrane region" description="Helical" evidence="8">
    <location>
        <begin position="204"/>
        <end position="223"/>
    </location>
</feature>
<feature type="transmembrane region" description="Helical" evidence="8">
    <location>
        <begin position="229"/>
        <end position="250"/>
    </location>
</feature>
<evidence type="ECO:0000256" key="4">
    <source>
        <dbReference type="ARBA" id="ARBA00022475"/>
    </source>
</evidence>
<evidence type="ECO:0000256" key="7">
    <source>
        <dbReference type="ARBA" id="ARBA00023136"/>
    </source>
</evidence>
<comment type="caution">
    <text evidence="9">The sequence shown here is derived from an EMBL/GenBank/DDBJ whole genome shotgun (WGS) entry which is preliminary data.</text>
</comment>
<accession>A0A4U1C6X9</accession>
<dbReference type="Pfam" id="PF01594">
    <property type="entry name" value="AI-2E_transport"/>
    <property type="match status" value="1"/>
</dbReference>
<dbReference type="GO" id="GO:0055085">
    <property type="term" value="P:transmembrane transport"/>
    <property type="evidence" value="ECO:0007669"/>
    <property type="project" value="TreeGrafter"/>
</dbReference>
<evidence type="ECO:0000256" key="5">
    <source>
        <dbReference type="ARBA" id="ARBA00022692"/>
    </source>
</evidence>
<evidence type="ECO:0000256" key="3">
    <source>
        <dbReference type="ARBA" id="ARBA00022448"/>
    </source>
</evidence>
<comment type="similarity">
    <text evidence="2">Belongs to the autoinducer-2 exporter (AI-2E) (TC 2.A.86) family.</text>
</comment>
<evidence type="ECO:0000256" key="8">
    <source>
        <dbReference type="SAM" id="Phobius"/>
    </source>
</evidence>
<evidence type="ECO:0000313" key="9">
    <source>
        <dbReference type="EMBL" id="TKB99140.1"/>
    </source>
</evidence>
<feature type="transmembrane region" description="Helical" evidence="8">
    <location>
        <begin position="262"/>
        <end position="284"/>
    </location>
</feature>
<keyword evidence="3" id="KW-0813">Transport</keyword>
<sequence>MLDSYVDSFLKWLLIISLSTILLYFGRLLFEPMLFSLLIAFVMYPLCLWLEKKGFSKYLAITTCLIVVFLLLLLLVGMLFWQFQLFKEDIPFIVEKFKPVLIEWRAFLQQNFSITIKMQDEWLHNMAYNSGDKVSGILSNVFNATAGVIFMLFLIPAYIALFLFHRSVFVHFVEMIFGLQHKIKLQTILQETIYTFSNYVKGMMMIYIIVGVLNSVGLLALGIKHAVLFGMLTAIMTIIPYIGIVISALLPISIAFITKDSIWYPLGVIGVFTFVQYLEANIIFPKVVGKQLNVSTWATLVAIIAGGIIWGVAGMILFIPFVAILKIIAKNIPEWKALYFLLDRNGKA</sequence>
<evidence type="ECO:0000313" key="10">
    <source>
        <dbReference type="Proteomes" id="UP000308181"/>
    </source>
</evidence>
<dbReference type="OrthoDB" id="9793390at2"/>
<feature type="transmembrane region" description="Helical" evidence="8">
    <location>
        <begin position="296"/>
        <end position="329"/>
    </location>
</feature>
<dbReference type="PANTHER" id="PTHR21716">
    <property type="entry name" value="TRANSMEMBRANE PROTEIN"/>
    <property type="match status" value="1"/>
</dbReference>
<comment type="subcellular location">
    <subcellularLocation>
        <location evidence="1">Cell membrane</location>
        <topology evidence="1">Multi-pass membrane protein</topology>
    </subcellularLocation>
</comment>
<dbReference type="InterPro" id="IPR002549">
    <property type="entry name" value="AI-2E-like"/>
</dbReference>
<proteinExistence type="inferred from homology"/>
<keyword evidence="7 8" id="KW-0472">Membrane</keyword>
<dbReference type="Proteomes" id="UP000308181">
    <property type="component" value="Unassembled WGS sequence"/>
</dbReference>
<evidence type="ECO:0000256" key="2">
    <source>
        <dbReference type="ARBA" id="ARBA00009773"/>
    </source>
</evidence>
<name>A0A4U1C6X9_9SPHI</name>
<feature type="transmembrane region" description="Helical" evidence="8">
    <location>
        <begin position="58"/>
        <end position="81"/>
    </location>
</feature>
<reference evidence="9 10" key="1">
    <citation type="submission" date="2019-04" db="EMBL/GenBank/DDBJ databases">
        <title>Pedobacter sp. AR-3-17 sp. nov., isolated from Arctic soil.</title>
        <authorList>
            <person name="Dahal R.H."/>
            <person name="Kim D.-U."/>
        </authorList>
    </citation>
    <scope>NUCLEOTIDE SEQUENCE [LARGE SCALE GENOMIC DNA]</scope>
    <source>
        <strain evidence="9 10">AR-3-17</strain>
    </source>
</reference>
<dbReference type="EMBL" id="SWBP01000002">
    <property type="protein sequence ID" value="TKB99140.1"/>
    <property type="molecule type" value="Genomic_DNA"/>
</dbReference>
<feature type="transmembrane region" description="Helical" evidence="8">
    <location>
        <begin position="9"/>
        <end position="27"/>
    </location>
</feature>
<gene>
    <name evidence="9" type="ORF">FA046_08510</name>
</gene>
<feature type="transmembrane region" description="Helical" evidence="8">
    <location>
        <begin position="33"/>
        <end position="51"/>
    </location>
</feature>
<keyword evidence="6 8" id="KW-1133">Transmembrane helix</keyword>
<protein>
    <submittedName>
        <fullName evidence="9">AI-2E family transporter</fullName>
    </submittedName>
</protein>
<evidence type="ECO:0000256" key="6">
    <source>
        <dbReference type="ARBA" id="ARBA00022989"/>
    </source>
</evidence>
<organism evidence="9 10">
    <name type="scientific">Pedobacter cryophilus</name>
    <dbReference type="NCBI Taxonomy" id="2571271"/>
    <lineage>
        <taxon>Bacteria</taxon>
        <taxon>Pseudomonadati</taxon>
        <taxon>Bacteroidota</taxon>
        <taxon>Sphingobacteriia</taxon>
        <taxon>Sphingobacteriales</taxon>
        <taxon>Sphingobacteriaceae</taxon>
        <taxon>Pedobacter</taxon>
    </lineage>
</organism>
<keyword evidence="4" id="KW-1003">Cell membrane</keyword>
<evidence type="ECO:0000256" key="1">
    <source>
        <dbReference type="ARBA" id="ARBA00004651"/>
    </source>
</evidence>